<dbReference type="InterPro" id="IPR052037">
    <property type="entry name" value="LPS_export_LptA"/>
</dbReference>
<dbReference type="Pfam" id="PF03968">
    <property type="entry name" value="LptD_N"/>
    <property type="match status" value="1"/>
</dbReference>
<dbReference type="PANTHER" id="PTHR36504">
    <property type="entry name" value="LIPOPOLYSACCHARIDE EXPORT SYSTEM PROTEIN LPTA"/>
    <property type="match status" value="1"/>
</dbReference>
<protein>
    <recommendedName>
        <fullName evidence="3">Organic solvent tolerance-like N-terminal domain-containing protein</fullName>
    </recommendedName>
</protein>
<keyword evidence="1 2" id="KW-0732">Signal</keyword>
<dbReference type="GO" id="GO:0030288">
    <property type="term" value="C:outer membrane-bounded periplasmic space"/>
    <property type="evidence" value="ECO:0007669"/>
    <property type="project" value="TreeGrafter"/>
</dbReference>
<evidence type="ECO:0000313" key="4">
    <source>
        <dbReference type="EMBL" id="MBL6762003.1"/>
    </source>
</evidence>
<dbReference type="GO" id="GO:0017089">
    <property type="term" value="F:glycolipid transfer activity"/>
    <property type="evidence" value="ECO:0007669"/>
    <property type="project" value="TreeGrafter"/>
</dbReference>
<evidence type="ECO:0000259" key="3">
    <source>
        <dbReference type="Pfam" id="PF03968"/>
    </source>
</evidence>
<accession>A0A937HKG4</accession>
<comment type="caution">
    <text evidence="4">The sequence shown here is derived from an EMBL/GenBank/DDBJ whole genome shotgun (WGS) entry which is preliminary data.</text>
</comment>
<dbReference type="GO" id="GO:0009279">
    <property type="term" value="C:cell outer membrane"/>
    <property type="evidence" value="ECO:0007669"/>
    <property type="project" value="TreeGrafter"/>
</dbReference>
<feature type="domain" description="Organic solvent tolerance-like N-terminal" evidence="3">
    <location>
        <begin position="40"/>
        <end position="149"/>
    </location>
</feature>
<dbReference type="Gene3D" id="2.60.450.10">
    <property type="entry name" value="Lipopolysaccharide (LPS) transport protein A like domain"/>
    <property type="match status" value="1"/>
</dbReference>
<gene>
    <name evidence="4" type="ORF">ISQ19_04820</name>
</gene>
<evidence type="ECO:0000256" key="2">
    <source>
        <dbReference type="SAM" id="SignalP"/>
    </source>
</evidence>
<dbReference type="Proteomes" id="UP000785783">
    <property type="component" value="Unassembled WGS sequence"/>
</dbReference>
<dbReference type="EMBL" id="JADHOK010000058">
    <property type="protein sequence ID" value="MBL6762003.1"/>
    <property type="molecule type" value="Genomic_DNA"/>
</dbReference>
<reference evidence="4" key="1">
    <citation type="submission" date="2020-10" db="EMBL/GenBank/DDBJ databases">
        <title>Microbiome of the Black Sea water column analyzed by genome centric metagenomics.</title>
        <authorList>
            <person name="Cabello-Yeves P.J."/>
            <person name="Callieri C."/>
            <person name="Picazo A."/>
            <person name="Mehrshad M."/>
            <person name="Haro-Moreno J.M."/>
            <person name="Roda-Garcia J."/>
            <person name="Dzembekova N."/>
            <person name="Slabakova V."/>
            <person name="Slabakova N."/>
            <person name="Moncheva S."/>
            <person name="Rodriguez-Valera F."/>
        </authorList>
    </citation>
    <scope>NUCLEOTIDE SEQUENCE</scope>
    <source>
        <strain evidence="4">BS307-5m-G5</strain>
    </source>
</reference>
<feature type="chain" id="PRO_5037872835" description="Organic solvent tolerance-like N-terminal domain-containing protein" evidence="2">
    <location>
        <begin position="21"/>
        <end position="167"/>
    </location>
</feature>
<dbReference type="AlphaFoldDB" id="A0A937HKG4"/>
<sequence length="167" mass="17425">MRAVMVFALLQFCLAAPTLAQGLRFATDSAAPIDIAAGLMVWQREKNVAELTGAARLEQGPLNLTAQRIVLRLGDDGTAETLTATGDVVLVSTGDDTAAPRRATAARADMDLKGEKLVLSGNVAVVEDAAGADEKRLSGGRLALDMVSGKARLTGGGDKPRARIELR</sequence>
<feature type="signal peptide" evidence="2">
    <location>
        <begin position="1"/>
        <end position="20"/>
    </location>
</feature>
<organism evidence="4 5">
    <name type="scientific">PS1 clade bacterium</name>
    <dbReference type="NCBI Taxonomy" id="2175152"/>
    <lineage>
        <taxon>Bacteria</taxon>
        <taxon>Pseudomonadati</taxon>
        <taxon>Pseudomonadota</taxon>
        <taxon>Alphaproteobacteria</taxon>
        <taxon>PS1 clade</taxon>
    </lineage>
</organism>
<proteinExistence type="predicted"/>
<dbReference type="GO" id="GO:0015920">
    <property type="term" value="P:lipopolysaccharide transport"/>
    <property type="evidence" value="ECO:0007669"/>
    <property type="project" value="TreeGrafter"/>
</dbReference>
<dbReference type="PANTHER" id="PTHR36504:SF1">
    <property type="entry name" value="LIPOPOLYSACCHARIDE EXPORT SYSTEM PROTEIN LPTA"/>
    <property type="match status" value="1"/>
</dbReference>
<dbReference type="InterPro" id="IPR005653">
    <property type="entry name" value="OstA-like_N"/>
</dbReference>
<name>A0A937HKG4_9PROT</name>
<evidence type="ECO:0000256" key="1">
    <source>
        <dbReference type="ARBA" id="ARBA00022729"/>
    </source>
</evidence>
<evidence type="ECO:0000313" key="5">
    <source>
        <dbReference type="Proteomes" id="UP000785783"/>
    </source>
</evidence>